<keyword evidence="4 6" id="KW-1133">Transmembrane helix</keyword>
<evidence type="ECO:0000256" key="4">
    <source>
        <dbReference type="ARBA" id="ARBA00022989"/>
    </source>
</evidence>
<dbReference type="PROSITE" id="PS50895">
    <property type="entry name" value="SURF1"/>
    <property type="match status" value="1"/>
</dbReference>
<keyword evidence="5 6" id="KW-0472">Membrane</keyword>
<evidence type="ECO:0000256" key="6">
    <source>
        <dbReference type="RuleBase" id="RU363076"/>
    </source>
</evidence>
<dbReference type="GO" id="GO:0005886">
    <property type="term" value="C:plasma membrane"/>
    <property type="evidence" value="ECO:0007669"/>
    <property type="project" value="UniProtKB-SubCell"/>
</dbReference>
<comment type="caution">
    <text evidence="6">Lacks conserved residue(s) required for the propagation of feature annotation.</text>
</comment>
<evidence type="ECO:0000256" key="5">
    <source>
        <dbReference type="ARBA" id="ARBA00023136"/>
    </source>
</evidence>
<sequence length="227" mass="25364">MLRQMIAPVLFGLLGTGILVSLGLWQLDRAGQKAALIAELEARIFDAPVALPAQPDPDQHRYLPVEVEGRFLPEHVFVLSAQKASGPGFHLVQAFETQEGRRILVERGFLPEAARAGLTIETDEAMRLAGNLHWPRDINQHTPDYDAGRNLLFGRDVAEMAGLLNTEELHLVLRAAQPAHPEITPVPVYDVTIPDPHLGYAVQWFLMAIAWVGMTVFFLWRIRAQRD</sequence>
<dbReference type="Proteomes" id="UP000249364">
    <property type="component" value="Unassembled WGS sequence"/>
</dbReference>
<dbReference type="Pfam" id="PF02104">
    <property type="entry name" value="SURF1"/>
    <property type="match status" value="1"/>
</dbReference>
<accession>A0A2W7S7L6</accession>
<comment type="similarity">
    <text evidence="2 6">Belongs to the SURF1 family.</text>
</comment>
<dbReference type="STRING" id="121821.GCA_001870675_03096"/>
<evidence type="ECO:0000256" key="1">
    <source>
        <dbReference type="ARBA" id="ARBA00004370"/>
    </source>
</evidence>
<name>A0A2W7S7L6_9RHOB</name>
<reference evidence="7 8" key="1">
    <citation type="submission" date="2018-06" db="EMBL/GenBank/DDBJ databases">
        <title>Genomic Encyclopedia of Archaeal and Bacterial Type Strains, Phase II (KMG-II): from individual species to whole genera.</title>
        <authorList>
            <person name="Goeker M."/>
        </authorList>
    </citation>
    <scope>NUCLEOTIDE SEQUENCE [LARGE SCALE GENOMIC DNA]</scope>
    <source>
        <strain evidence="7 8">DSM 13087</strain>
    </source>
</reference>
<keyword evidence="6" id="KW-1003">Cell membrane</keyword>
<dbReference type="InterPro" id="IPR002994">
    <property type="entry name" value="Surf1/Shy1"/>
</dbReference>
<dbReference type="EMBL" id="QKZQ01000003">
    <property type="protein sequence ID" value="PZX46552.1"/>
    <property type="molecule type" value="Genomic_DNA"/>
</dbReference>
<proteinExistence type="inferred from homology"/>
<evidence type="ECO:0000313" key="7">
    <source>
        <dbReference type="EMBL" id="PZX46552.1"/>
    </source>
</evidence>
<keyword evidence="8" id="KW-1185">Reference proteome</keyword>
<feature type="transmembrane region" description="Helical" evidence="6">
    <location>
        <begin position="201"/>
        <end position="220"/>
    </location>
</feature>
<evidence type="ECO:0000256" key="2">
    <source>
        <dbReference type="ARBA" id="ARBA00007165"/>
    </source>
</evidence>
<dbReference type="PANTHER" id="PTHR23427:SF2">
    <property type="entry name" value="SURFEIT LOCUS PROTEIN 1"/>
    <property type="match status" value="1"/>
</dbReference>
<comment type="subcellular location">
    <subcellularLocation>
        <location evidence="6">Cell membrane</location>
        <topology evidence="6">Multi-pass membrane protein</topology>
    </subcellularLocation>
    <subcellularLocation>
        <location evidence="1">Membrane</location>
    </subcellularLocation>
</comment>
<dbReference type="CDD" id="cd06662">
    <property type="entry name" value="SURF1"/>
    <property type="match status" value="1"/>
</dbReference>
<protein>
    <recommendedName>
        <fullName evidence="6">SURF1-like protein</fullName>
    </recommendedName>
</protein>
<comment type="caution">
    <text evidence="7">The sequence shown here is derived from an EMBL/GenBank/DDBJ whole genome shotgun (WGS) entry which is preliminary data.</text>
</comment>
<keyword evidence="3 6" id="KW-0812">Transmembrane</keyword>
<gene>
    <name evidence="7" type="ORF">LY56_00752</name>
</gene>
<organism evidence="7 8">
    <name type="scientific">Roseinatronobacter thiooxidans</name>
    <dbReference type="NCBI Taxonomy" id="121821"/>
    <lineage>
        <taxon>Bacteria</taxon>
        <taxon>Pseudomonadati</taxon>
        <taxon>Pseudomonadota</taxon>
        <taxon>Alphaproteobacteria</taxon>
        <taxon>Rhodobacterales</taxon>
        <taxon>Paracoccaceae</taxon>
        <taxon>Roseinatronobacter</taxon>
    </lineage>
</organism>
<dbReference type="InterPro" id="IPR045214">
    <property type="entry name" value="Surf1/Surf4"/>
</dbReference>
<dbReference type="PANTHER" id="PTHR23427">
    <property type="entry name" value="SURFEIT LOCUS PROTEIN"/>
    <property type="match status" value="1"/>
</dbReference>
<evidence type="ECO:0000313" key="8">
    <source>
        <dbReference type="Proteomes" id="UP000249364"/>
    </source>
</evidence>
<dbReference type="AlphaFoldDB" id="A0A2W7S7L6"/>
<evidence type="ECO:0000256" key="3">
    <source>
        <dbReference type="ARBA" id="ARBA00022692"/>
    </source>
</evidence>